<evidence type="ECO:0000256" key="3">
    <source>
        <dbReference type="SAM" id="SignalP"/>
    </source>
</evidence>
<dbReference type="GeneTree" id="ENSGT00990000203857"/>
<sequence>NKHLSQVLLVSLWFRLCLGLHSNRSKLVWYPGLPDAPRLTPPKEPVVEGTPVELGCSAPSYCDTHPPTVTWTPALGLSTQLQQNDTVTSTLTFNASHLHHGNNVSCTAAYYIPSGNKTVTSTRYQLSISYAPRNTSAVGSPCLPAREGGCLNLTCTSHANPAVSEFTWYRIHGEHILKIGTGSSLSIQLWNANNVFFCEVRNDFGTEKSTVYKIDIETPPRILPSSGCSRIAAWVRCSCYSVGRPSPSLEWRLDGKLVLGSEDVSASQVNLENATLRSSLTMRAPAGLTALTCHSSNAAGNTSQELPVPHLDTQQYVTDQLPWIAATAVLAAGLLFATVCAVRAWKMANRTRLGSDALLNKAPPNQGNPQVFFKSGEDIYANIDTLMNTVGPREEPVGAGEEAAGLGEGAAGLGEGAVGLGEGAVGLGEGAVELGEGAAGPREEAVTAADSSALIQRDSEEAADPAADRQVEDCDVLYTTVNWKNN</sequence>
<dbReference type="InterPro" id="IPR036179">
    <property type="entry name" value="Ig-like_dom_sf"/>
</dbReference>
<evidence type="ECO:0000313" key="6">
    <source>
        <dbReference type="Proteomes" id="UP000694546"/>
    </source>
</evidence>
<dbReference type="PANTHER" id="PTHR46484">
    <property type="entry name" value="SI:CH211-171H4.5-RELATED"/>
    <property type="match status" value="1"/>
</dbReference>
<feature type="signal peptide" evidence="3">
    <location>
        <begin position="1"/>
        <end position="19"/>
    </location>
</feature>
<evidence type="ECO:0000259" key="4">
    <source>
        <dbReference type="PROSITE" id="PS50835"/>
    </source>
</evidence>
<feature type="domain" description="Ig-like" evidence="4">
    <location>
        <begin position="220"/>
        <end position="309"/>
    </location>
</feature>
<feature type="chain" id="PRO_5034419367" description="Ig-like domain-containing protein" evidence="3">
    <location>
        <begin position="20"/>
        <end position="486"/>
    </location>
</feature>
<dbReference type="SMART" id="SM00409">
    <property type="entry name" value="IG"/>
    <property type="match status" value="2"/>
</dbReference>
<protein>
    <recommendedName>
        <fullName evidence="4">Ig-like domain-containing protein</fullName>
    </recommendedName>
</protein>
<name>A0A8C5FSD7_GADMO</name>
<keyword evidence="2" id="KW-1133">Transmembrane helix</keyword>
<dbReference type="SUPFAM" id="SSF48726">
    <property type="entry name" value="Immunoglobulin"/>
    <property type="match status" value="3"/>
</dbReference>
<evidence type="ECO:0000256" key="2">
    <source>
        <dbReference type="SAM" id="Phobius"/>
    </source>
</evidence>
<feature type="domain" description="Ig-like" evidence="4">
    <location>
        <begin position="132"/>
        <end position="217"/>
    </location>
</feature>
<dbReference type="InterPro" id="IPR007110">
    <property type="entry name" value="Ig-like_dom"/>
</dbReference>
<keyword evidence="2" id="KW-0472">Membrane</keyword>
<keyword evidence="6" id="KW-1185">Reference proteome</keyword>
<dbReference type="Ensembl" id="ENSGMOT00000052875.1">
    <property type="protein sequence ID" value="ENSGMOP00000057981.1"/>
    <property type="gene ID" value="ENSGMOG00000029166.1"/>
</dbReference>
<proteinExistence type="predicted"/>
<evidence type="ECO:0000313" key="5">
    <source>
        <dbReference type="Ensembl" id="ENSGMOP00000057981.1"/>
    </source>
</evidence>
<keyword evidence="2" id="KW-0812">Transmembrane</keyword>
<reference evidence="5" key="1">
    <citation type="submission" date="2025-08" db="UniProtKB">
        <authorList>
            <consortium name="Ensembl"/>
        </authorList>
    </citation>
    <scope>IDENTIFICATION</scope>
</reference>
<keyword evidence="3" id="KW-0732">Signal</keyword>
<feature type="domain" description="Ig-like" evidence="4">
    <location>
        <begin position="34"/>
        <end position="127"/>
    </location>
</feature>
<reference evidence="5" key="2">
    <citation type="submission" date="2025-09" db="UniProtKB">
        <authorList>
            <consortium name="Ensembl"/>
        </authorList>
    </citation>
    <scope>IDENTIFICATION</scope>
</reference>
<organism evidence="5 6">
    <name type="scientific">Gadus morhua</name>
    <name type="common">Atlantic cod</name>
    <dbReference type="NCBI Taxonomy" id="8049"/>
    <lineage>
        <taxon>Eukaryota</taxon>
        <taxon>Metazoa</taxon>
        <taxon>Chordata</taxon>
        <taxon>Craniata</taxon>
        <taxon>Vertebrata</taxon>
        <taxon>Euteleostomi</taxon>
        <taxon>Actinopterygii</taxon>
        <taxon>Neopterygii</taxon>
        <taxon>Teleostei</taxon>
        <taxon>Neoteleostei</taxon>
        <taxon>Acanthomorphata</taxon>
        <taxon>Zeiogadaria</taxon>
        <taxon>Gadariae</taxon>
        <taxon>Gadiformes</taxon>
        <taxon>Gadoidei</taxon>
        <taxon>Gadidae</taxon>
        <taxon>Gadus</taxon>
    </lineage>
</organism>
<dbReference type="InterPro" id="IPR013783">
    <property type="entry name" value="Ig-like_fold"/>
</dbReference>
<dbReference type="PANTHER" id="PTHR46484:SF1">
    <property type="entry name" value="SCHWANN CELL MYELIN PROTEIN-RELATED"/>
    <property type="match status" value="1"/>
</dbReference>
<dbReference type="InterPro" id="IPR003599">
    <property type="entry name" value="Ig_sub"/>
</dbReference>
<dbReference type="Proteomes" id="UP000694546">
    <property type="component" value="Chromosome 6"/>
</dbReference>
<dbReference type="Gene3D" id="2.60.40.10">
    <property type="entry name" value="Immunoglobulins"/>
    <property type="match status" value="3"/>
</dbReference>
<feature type="region of interest" description="Disordered" evidence="1">
    <location>
        <begin position="437"/>
        <end position="471"/>
    </location>
</feature>
<accession>A0A8C5FSD7</accession>
<evidence type="ECO:0000256" key="1">
    <source>
        <dbReference type="SAM" id="MobiDB-lite"/>
    </source>
</evidence>
<dbReference type="AlphaFoldDB" id="A0A8C5FSD7"/>
<dbReference type="PROSITE" id="PS50835">
    <property type="entry name" value="IG_LIKE"/>
    <property type="match status" value="3"/>
</dbReference>
<feature type="transmembrane region" description="Helical" evidence="2">
    <location>
        <begin position="323"/>
        <end position="345"/>
    </location>
</feature>